<evidence type="ECO:0000313" key="3">
    <source>
        <dbReference type="Proteomes" id="UP000276905"/>
    </source>
</evidence>
<feature type="domain" description="HTH cro/C1-type" evidence="1">
    <location>
        <begin position="16"/>
        <end position="70"/>
    </location>
</feature>
<dbReference type="SUPFAM" id="SSF47413">
    <property type="entry name" value="lambda repressor-like DNA-binding domains"/>
    <property type="match status" value="1"/>
</dbReference>
<name>A0A429K294_9GAMM</name>
<evidence type="ECO:0000313" key="2">
    <source>
        <dbReference type="EMBL" id="RSO58142.1"/>
    </source>
</evidence>
<comment type="caution">
    <text evidence="2">The sequence shown here is derived from an EMBL/GenBank/DDBJ whole genome shotgun (WGS) entry which is preliminary data.</text>
</comment>
<protein>
    <submittedName>
        <fullName evidence="2">XRE family transcriptional regulator</fullName>
    </submittedName>
</protein>
<dbReference type="AlphaFoldDB" id="A0A429K294"/>
<dbReference type="GO" id="GO:0003677">
    <property type="term" value="F:DNA binding"/>
    <property type="evidence" value="ECO:0007669"/>
    <property type="project" value="InterPro"/>
</dbReference>
<dbReference type="PROSITE" id="PS50943">
    <property type="entry name" value="HTH_CROC1"/>
    <property type="match status" value="1"/>
</dbReference>
<evidence type="ECO:0000259" key="1">
    <source>
        <dbReference type="PROSITE" id="PS50943"/>
    </source>
</evidence>
<sequence>MSSIHDPRYINLIKYLISIREEKKITQVELAFSLKKHQSYVAKVENRDRRIDLIELHDWLKAINVDIVEFIKIIDLT</sequence>
<dbReference type="CDD" id="cd00093">
    <property type="entry name" value="HTH_XRE"/>
    <property type="match status" value="1"/>
</dbReference>
<dbReference type="Gene3D" id="1.10.260.40">
    <property type="entry name" value="lambda repressor-like DNA-binding domains"/>
    <property type="match status" value="1"/>
</dbReference>
<gene>
    <name evidence="2" type="ORF">EA756_07715</name>
</gene>
<reference evidence="2 3" key="1">
    <citation type="submission" date="2018-10" db="EMBL/GenBank/DDBJ databases">
        <title>GWAS and RNA-Seq identify cryptic mechanisms of antimicrobial resistance in Acinetobacter baumannii.</title>
        <authorList>
            <person name="Sahl J.W."/>
        </authorList>
    </citation>
    <scope>NUCLEOTIDE SEQUENCE [LARGE SCALE GENOMIC DNA]</scope>
    <source>
        <strain evidence="2 3">TG41018</strain>
    </source>
</reference>
<dbReference type="InterPro" id="IPR001387">
    <property type="entry name" value="Cro/C1-type_HTH"/>
</dbReference>
<organism evidence="2 3">
    <name type="scientific">Acinetobacter lactucae</name>
    <dbReference type="NCBI Taxonomy" id="1785128"/>
    <lineage>
        <taxon>Bacteria</taxon>
        <taxon>Pseudomonadati</taxon>
        <taxon>Pseudomonadota</taxon>
        <taxon>Gammaproteobacteria</taxon>
        <taxon>Moraxellales</taxon>
        <taxon>Moraxellaceae</taxon>
        <taxon>Acinetobacter</taxon>
        <taxon>Acinetobacter calcoaceticus/baumannii complex</taxon>
    </lineage>
</organism>
<dbReference type="Proteomes" id="UP000276905">
    <property type="component" value="Unassembled WGS sequence"/>
</dbReference>
<dbReference type="EMBL" id="RFES01000004">
    <property type="protein sequence ID" value="RSO58142.1"/>
    <property type="molecule type" value="Genomic_DNA"/>
</dbReference>
<dbReference type="Pfam" id="PF01381">
    <property type="entry name" value="HTH_3"/>
    <property type="match status" value="1"/>
</dbReference>
<dbReference type="RefSeq" id="WP_000094890.1">
    <property type="nucleotide sequence ID" value="NZ_CP180689.1"/>
</dbReference>
<proteinExistence type="predicted"/>
<accession>A0A429K294</accession>
<dbReference type="InterPro" id="IPR010982">
    <property type="entry name" value="Lambda_DNA-bd_dom_sf"/>
</dbReference>
<dbReference type="SMART" id="SM00530">
    <property type="entry name" value="HTH_XRE"/>
    <property type="match status" value="1"/>
</dbReference>